<sequence>MGRAPCCDKANVKKGPWSPEEDAILKEYIEKNGTGGNWIALPQKVGLRRCGKSCRLRWLNYLRPNIKHGEFSEEEDRMICSLFASIGSRWSIIAAQLPGRTDNDIKNYWNTKLKKKLMGIAQKNPHQATTYDPLSSNNHFLHSSSIPTAYDFCSNTNSYNTSQDRAFSRVYNREPIIPTFTTLISSNSSGFMSPFDGTYNQLNQDSKNNSCSSSDGSQITKEMEPDYRLFHGDYQSTYFTNGVNENNQKFLLSGYSSSSSEAAVANGCLSGNPLDYSIEEIKQLMSCNNLNFFVDEIKTEDKLLDY</sequence>
<feature type="domain" description="Myb-like" evidence="7">
    <location>
        <begin position="9"/>
        <end position="62"/>
    </location>
</feature>
<dbReference type="FunFam" id="1.10.10.60:FF:000015">
    <property type="entry name" value="Transcription factor RAX3"/>
    <property type="match status" value="1"/>
</dbReference>
<gene>
    <name evidence="9" type="ORF">CDL12_29657</name>
</gene>
<evidence type="ECO:0000256" key="2">
    <source>
        <dbReference type="ARBA" id="ARBA00022737"/>
    </source>
</evidence>
<keyword evidence="6" id="KW-0539">Nucleus</keyword>
<keyword evidence="5" id="KW-0804">Transcription</keyword>
<dbReference type="GO" id="GO:0005634">
    <property type="term" value="C:nucleus"/>
    <property type="evidence" value="ECO:0007669"/>
    <property type="project" value="UniProtKB-SubCell"/>
</dbReference>
<dbReference type="InterPro" id="IPR001005">
    <property type="entry name" value="SANT/Myb"/>
</dbReference>
<dbReference type="InterPro" id="IPR017930">
    <property type="entry name" value="Myb_dom"/>
</dbReference>
<dbReference type="EMBL" id="NKXS01009024">
    <property type="protein sequence ID" value="PIM97868.1"/>
    <property type="molecule type" value="Genomic_DNA"/>
</dbReference>
<feature type="domain" description="Myb-like" evidence="7">
    <location>
        <begin position="63"/>
        <end position="113"/>
    </location>
</feature>
<dbReference type="SUPFAM" id="SSF46689">
    <property type="entry name" value="Homeodomain-like"/>
    <property type="match status" value="1"/>
</dbReference>
<evidence type="ECO:0000259" key="8">
    <source>
        <dbReference type="PROSITE" id="PS51294"/>
    </source>
</evidence>
<evidence type="ECO:0000313" key="10">
    <source>
        <dbReference type="Proteomes" id="UP000231279"/>
    </source>
</evidence>
<dbReference type="Pfam" id="PF00249">
    <property type="entry name" value="Myb_DNA-binding"/>
    <property type="match status" value="2"/>
</dbReference>
<reference evidence="10" key="1">
    <citation type="journal article" date="2018" name="Gigascience">
        <title>Genome assembly of the Pink Ipe (Handroanthus impetiginosus, Bignoniaceae), a highly valued, ecologically keystone Neotropical timber forest tree.</title>
        <authorList>
            <person name="Silva-Junior O.B."/>
            <person name="Grattapaglia D."/>
            <person name="Novaes E."/>
            <person name="Collevatti R.G."/>
        </authorList>
    </citation>
    <scope>NUCLEOTIDE SEQUENCE [LARGE SCALE GENOMIC DNA]</scope>
    <source>
        <strain evidence="10">cv. UFG-1</strain>
    </source>
</reference>
<dbReference type="OrthoDB" id="2143914at2759"/>
<dbReference type="InterPro" id="IPR009057">
    <property type="entry name" value="Homeodomain-like_sf"/>
</dbReference>
<dbReference type="AlphaFoldDB" id="A0A2G9FXT5"/>
<evidence type="ECO:0000256" key="3">
    <source>
        <dbReference type="ARBA" id="ARBA00023015"/>
    </source>
</evidence>
<evidence type="ECO:0000256" key="5">
    <source>
        <dbReference type="ARBA" id="ARBA00023163"/>
    </source>
</evidence>
<feature type="domain" description="HTH myb-type" evidence="8">
    <location>
        <begin position="63"/>
        <end position="117"/>
    </location>
</feature>
<proteinExistence type="predicted"/>
<dbReference type="PANTHER" id="PTHR48000">
    <property type="entry name" value="OS09G0431300 PROTEIN"/>
    <property type="match status" value="1"/>
</dbReference>
<dbReference type="STRING" id="429701.A0A2G9FXT5"/>
<dbReference type="SMART" id="SM00717">
    <property type="entry name" value="SANT"/>
    <property type="match status" value="2"/>
</dbReference>
<keyword evidence="10" id="KW-1185">Reference proteome</keyword>
<keyword evidence="3" id="KW-0805">Transcription regulation</keyword>
<evidence type="ECO:0000313" key="9">
    <source>
        <dbReference type="EMBL" id="PIM97868.1"/>
    </source>
</evidence>
<organism evidence="9 10">
    <name type="scientific">Handroanthus impetiginosus</name>
    <dbReference type="NCBI Taxonomy" id="429701"/>
    <lineage>
        <taxon>Eukaryota</taxon>
        <taxon>Viridiplantae</taxon>
        <taxon>Streptophyta</taxon>
        <taxon>Embryophyta</taxon>
        <taxon>Tracheophyta</taxon>
        <taxon>Spermatophyta</taxon>
        <taxon>Magnoliopsida</taxon>
        <taxon>eudicotyledons</taxon>
        <taxon>Gunneridae</taxon>
        <taxon>Pentapetalae</taxon>
        <taxon>asterids</taxon>
        <taxon>lamiids</taxon>
        <taxon>Lamiales</taxon>
        <taxon>Bignoniaceae</taxon>
        <taxon>Crescentiina</taxon>
        <taxon>Tabebuia alliance</taxon>
        <taxon>Handroanthus</taxon>
    </lineage>
</organism>
<dbReference type="Gene3D" id="1.10.10.60">
    <property type="entry name" value="Homeodomain-like"/>
    <property type="match status" value="2"/>
</dbReference>
<dbReference type="Proteomes" id="UP000231279">
    <property type="component" value="Unassembled WGS sequence"/>
</dbReference>
<evidence type="ECO:0000259" key="7">
    <source>
        <dbReference type="PROSITE" id="PS50090"/>
    </source>
</evidence>
<name>A0A2G9FXT5_9LAMI</name>
<comment type="caution">
    <text evidence="9">The sequence shown here is derived from an EMBL/GenBank/DDBJ whole genome shotgun (WGS) entry which is preliminary data.</text>
</comment>
<evidence type="ECO:0000256" key="1">
    <source>
        <dbReference type="ARBA" id="ARBA00004123"/>
    </source>
</evidence>
<keyword evidence="4" id="KW-0238">DNA-binding</keyword>
<accession>A0A2G9FXT5</accession>
<feature type="domain" description="HTH myb-type" evidence="8">
    <location>
        <begin position="9"/>
        <end position="62"/>
    </location>
</feature>
<comment type="subcellular location">
    <subcellularLocation>
        <location evidence="1">Nucleus</location>
    </subcellularLocation>
</comment>
<dbReference type="PROSITE" id="PS50090">
    <property type="entry name" value="MYB_LIKE"/>
    <property type="match status" value="2"/>
</dbReference>
<dbReference type="CDD" id="cd00167">
    <property type="entry name" value="SANT"/>
    <property type="match status" value="2"/>
</dbReference>
<protein>
    <submittedName>
        <fullName evidence="9">Transcription factor, Myb superfamily</fullName>
    </submittedName>
</protein>
<dbReference type="PROSITE" id="PS51294">
    <property type="entry name" value="HTH_MYB"/>
    <property type="match status" value="2"/>
</dbReference>
<keyword evidence="2" id="KW-0677">Repeat</keyword>
<evidence type="ECO:0000256" key="6">
    <source>
        <dbReference type="ARBA" id="ARBA00023242"/>
    </source>
</evidence>
<evidence type="ECO:0000256" key="4">
    <source>
        <dbReference type="ARBA" id="ARBA00023125"/>
    </source>
</evidence>
<dbReference type="PANTHER" id="PTHR48000:SF67">
    <property type="entry name" value="MYB-LIKE DNA-BINDING DOMAIN CONTAINING PROTEIN, EXPRESSED"/>
    <property type="match status" value="1"/>
</dbReference>
<dbReference type="GO" id="GO:0003677">
    <property type="term" value="F:DNA binding"/>
    <property type="evidence" value="ECO:0007669"/>
    <property type="project" value="UniProtKB-KW"/>
</dbReference>